<gene>
    <name evidence="2" type="ORF">AWM72_09020</name>
    <name evidence="3" type="ORF">CYJ28_00730</name>
</gene>
<keyword evidence="4" id="KW-1185">Reference proteome</keyword>
<reference evidence="3 5" key="3">
    <citation type="submission" date="2017-12" db="EMBL/GenBank/DDBJ databases">
        <title>Phylogenetic diversity of female urinary microbiome.</title>
        <authorList>
            <person name="Thomas-White K."/>
            <person name="Wolfe A.J."/>
        </authorList>
    </citation>
    <scope>NUCLEOTIDE SEQUENCE [LARGE SCALE GENOMIC DNA]</scope>
    <source>
        <strain evidence="3 5">UMB0139</strain>
    </source>
</reference>
<dbReference type="InterPro" id="IPR050312">
    <property type="entry name" value="IolE/XylAMocC-like"/>
</dbReference>
<dbReference type="GO" id="GO:0016853">
    <property type="term" value="F:isomerase activity"/>
    <property type="evidence" value="ECO:0007669"/>
    <property type="project" value="UniProtKB-KW"/>
</dbReference>
<evidence type="ECO:0000259" key="1">
    <source>
        <dbReference type="Pfam" id="PF01261"/>
    </source>
</evidence>
<accession>A0A0X8FD07</accession>
<dbReference type="KEGG" id="asan:AWM72_09020"/>
<dbReference type="Pfam" id="PF01261">
    <property type="entry name" value="AP_endonuc_2"/>
    <property type="match status" value="1"/>
</dbReference>
<dbReference type="AlphaFoldDB" id="A0A0X8FD07"/>
<dbReference type="Gene3D" id="3.20.20.150">
    <property type="entry name" value="Divalent-metal-dependent TIM barrel enzymes"/>
    <property type="match status" value="1"/>
</dbReference>
<evidence type="ECO:0000313" key="2">
    <source>
        <dbReference type="EMBL" id="AMB94995.1"/>
    </source>
</evidence>
<dbReference type="EMBL" id="CP014160">
    <property type="protein sequence ID" value="AMB94995.1"/>
    <property type="molecule type" value="Genomic_DNA"/>
</dbReference>
<evidence type="ECO:0000313" key="3">
    <source>
        <dbReference type="EMBL" id="PKZ23559.1"/>
    </source>
</evidence>
<sequence length="279" mass="32150">MMLKDKFEELGAYETLKKVSELGYSAVEISQIPMTEENVQEIKRAKEDFGMEIASLSCNVIDEGVPGGNDALDTKFDKIVKDCKTLDVDLLRIGMLPFKNMKNKETALEFCREANKYAKQLKEEGIRLFYHNHHVEFRRYEGKFLLDIIAEECPDLDFEFDLHWVQRGGASPISILEQYADRTDLVHIKDYRIGEIPDEAFEALEAEDVETFYGYFTNIVEFAEIGQGSMDYKAIIDKAVELNISYLLVEQDMLYGRDPFDCLADSRDALYDLGFKDLF</sequence>
<dbReference type="PANTHER" id="PTHR12110">
    <property type="entry name" value="HYDROXYPYRUVATE ISOMERASE"/>
    <property type="match status" value="1"/>
</dbReference>
<dbReference type="Proteomes" id="UP000069912">
    <property type="component" value="Chromosome"/>
</dbReference>
<proteinExistence type="predicted"/>
<organism evidence="2 4">
    <name type="scientific">Aerococcus sanguinicola</name>
    <dbReference type="NCBI Taxonomy" id="119206"/>
    <lineage>
        <taxon>Bacteria</taxon>
        <taxon>Bacillati</taxon>
        <taxon>Bacillota</taxon>
        <taxon>Bacilli</taxon>
        <taxon>Lactobacillales</taxon>
        <taxon>Aerococcaceae</taxon>
        <taxon>Aerococcus</taxon>
    </lineage>
</organism>
<dbReference type="Proteomes" id="UP000234239">
    <property type="component" value="Unassembled WGS sequence"/>
</dbReference>
<name>A0A0X8FD07_9LACT</name>
<keyword evidence="2" id="KW-0413">Isomerase</keyword>
<reference evidence="2 4" key="1">
    <citation type="journal article" date="2016" name="Genome Announc.">
        <title>Complete Genome Sequences of Aerococcus christensenii CCUG 28831T, Aerococcus sanguinicola CCUG 43001T, Aerococcus urinae CCUG 36881T, Aerococcus urinaeequi CCUG 28094T, Aerococcus urinaehominis CCUG 42038 BT, and Aerococcus viridans CCUG 4311T.</title>
        <authorList>
            <person name="Carkaci D."/>
            <person name="Dargis R."/>
            <person name="Nielsen X.C."/>
            <person name="Skovgaard O."/>
            <person name="Fuursted K."/>
            <person name="Christensen J.J."/>
        </authorList>
    </citation>
    <scope>NUCLEOTIDE SEQUENCE [LARGE SCALE GENOMIC DNA]</scope>
    <source>
        <strain evidence="2 4">CCUG43001</strain>
    </source>
</reference>
<evidence type="ECO:0000313" key="4">
    <source>
        <dbReference type="Proteomes" id="UP000069912"/>
    </source>
</evidence>
<dbReference type="PANTHER" id="PTHR12110:SF41">
    <property type="entry name" value="INOSOSE DEHYDRATASE"/>
    <property type="match status" value="1"/>
</dbReference>
<dbReference type="OrthoDB" id="9798407at2"/>
<dbReference type="SUPFAM" id="SSF51658">
    <property type="entry name" value="Xylose isomerase-like"/>
    <property type="match status" value="1"/>
</dbReference>
<dbReference type="InterPro" id="IPR013022">
    <property type="entry name" value="Xyl_isomerase-like_TIM-brl"/>
</dbReference>
<dbReference type="EMBL" id="PKGY01000001">
    <property type="protein sequence ID" value="PKZ23559.1"/>
    <property type="molecule type" value="Genomic_DNA"/>
</dbReference>
<dbReference type="InterPro" id="IPR036237">
    <property type="entry name" value="Xyl_isomerase-like_sf"/>
</dbReference>
<feature type="domain" description="Xylose isomerase-like TIM barrel" evidence="1">
    <location>
        <begin position="17"/>
        <end position="247"/>
    </location>
</feature>
<protein>
    <submittedName>
        <fullName evidence="2 3">Sugar phosphate isomerase</fullName>
    </submittedName>
</protein>
<reference evidence="4" key="2">
    <citation type="submission" date="2016-01" db="EMBL/GenBank/DDBJ databases">
        <title>Six Aerococcus type strain genome sequencing and assembly using PacBio and Illumina Hiseq.</title>
        <authorList>
            <person name="Carkaci D."/>
            <person name="Dargis R."/>
            <person name="Nielsen X.C."/>
            <person name="Skovgaard O."/>
            <person name="Fuursted K."/>
            <person name="Christensen J.J."/>
        </authorList>
    </citation>
    <scope>NUCLEOTIDE SEQUENCE [LARGE SCALE GENOMIC DNA]</scope>
    <source>
        <strain evidence="4">CCUG43001</strain>
    </source>
</reference>
<evidence type="ECO:0000313" key="5">
    <source>
        <dbReference type="Proteomes" id="UP000234239"/>
    </source>
</evidence>